<feature type="domain" description="EF-hand" evidence="4">
    <location>
        <begin position="170"/>
        <end position="205"/>
    </location>
</feature>
<dbReference type="GO" id="GO:0005509">
    <property type="term" value="F:calcium ion binding"/>
    <property type="evidence" value="ECO:0007669"/>
    <property type="project" value="InterPro"/>
</dbReference>
<feature type="compositionally biased region" description="Basic and acidic residues" evidence="3">
    <location>
        <begin position="705"/>
        <end position="714"/>
    </location>
</feature>
<keyword evidence="2" id="KW-0175">Coiled coil</keyword>
<reference evidence="6" key="1">
    <citation type="journal article" date="2015" name="PLoS Genet.">
        <title>Genome Sequence and Transcriptome Analyses of Chrysochromulina tobin: Metabolic Tools for Enhanced Algal Fitness in the Prominent Order Prymnesiales (Haptophyceae).</title>
        <authorList>
            <person name="Hovde B.T."/>
            <person name="Deodato C.R."/>
            <person name="Hunsperger H.M."/>
            <person name="Ryken S.A."/>
            <person name="Yost W."/>
            <person name="Jha R.K."/>
            <person name="Patterson J."/>
            <person name="Monnat R.J. Jr."/>
            <person name="Barlow S.B."/>
            <person name="Starkenburg S.R."/>
            <person name="Cattolico R.A."/>
        </authorList>
    </citation>
    <scope>NUCLEOTIDE SEQUENCE</scope>
    <source>
        <strain evidence="6">CCMP291</strain>
    </source>
</reference>
<dbReference type="Proteomes" id="UP000037460">
    <property type="component" value="Unassembled WGS sequence"/>
</dbReference>
<evidence type="ECO:0000256" key="2">
    <source>
        <dbReference type="SAM" id="Coils"/>
    </source>
</evidence>
<dbReference type="InterPro" id="IPR052591">
    <property type="entry name" value="CML21-like"/>
</dbReference>
<proteinExistence type="predicted"/>
<feature type="domain" description="EF-hand" evidence="4">
    <location>
        <begin position="134"/>
        <end position="169"/>
    </location>
</feature>
<dbReference type="InterPro" id="IPR018247">
    <property type="entry name" value="EF_Hand_1_Ca_BS"/>
</dbReference>
<name>A0A0M0JI68_9EUKA</name>
<feature type="compositionally biased region" description="Basic and acidic residues" evidence="3">
    <location>
        <begin position="545"/>
        <end position="562"/>
    </location>
</feature>
<sequence>MIDLAKNLDDWFKFIVSALEQHAEHSAVKCEFGLKENSPFPIIVPVPQDDPLSGVVEDHAAWVSRSIQWRKRRFYGQLQCCYPDKHFDKIILMDEMLRRKRARSSAGRRGNKKAINELIQRLKKAEQDLREIYGDAGRLKTAFEEADLDKSGTIELEELIQMCENLKLNNTLAEIEEMFLAADTDGGGSIDFVEFPPAILALAEEKKKQWEKYFPDTPGSDPDLVRLRERGCLRKDRTKYCMLKFTDQKGVVQVGAKKEKKLFKEMYKEQTSRDAVVKEWSKVVMDGVKKANLVLVMMRATLKKTGETKWNPLMAFDKIRAMLIDACKGDTQLKIAKNFKLLFQGKNPITGITLEVDGKNVVDKIPKTGYFQFVFDTFFNFAHPNNLLAIFTQMGVQALLAVTNASKFGYQVWDFAVKCSPPFPIIATIQQDVCNLFLQSATQLDFRLYKIPGILLKHIYTFGTFPWVAMAFAKSVKGVMKMMNRMNPSTPSKALTNKVEEGDEVEESGVDPSELGEVYELSSKKAAGAAGDAATAQKQQGKLVVPEEDRKVENAVRSRKADENEEDEPDSGVNYDLSDEVLLAKFAELDKDGDGELTKIELDEALKDMGKNIASDALQKLFDDADTNKGGGIDFEEFSVAMRAGMQLEPVHQEGVHRGMQSMEGMPSTGDVSGFFKKTNRVSPAREEEVEGRRAELEGVTSTPEQHRLQTKAAEKAAAEAKAKAAGEKAAGGKAAAEKPAEAKAAAEKECVWTACVCCYDSFNLEKILCCCKGDCTLICFEEKFCCAANDTPLPCGMFCCTAGFCCKLGLFCCTAGLKTPTMKNLCGSF</sequence>
<keyword evidence="6" id="KW-1185">Reference proteome</keyword>
<organism evidence="5 6">
    <name type="scientific">Chrysochromulina tobinii</name>
    <dbReference type="NCBI Taxonomy" id="1460289"/>
    <lineage>
        <taxon>Eukaryota</taxon>
        <taxon>Haptista</taxon>
        <taxon>Haptophyta</taxon>
        <taxon>Prymnesiophyceae</taxon>
        <taxon>Prymnesiales</taxon>
        <taxon>Chrysochromulinaceae</taxon>
        <taxon>Chrysochromulina</taxon>
    </lineage>
</organism>
<accession>A0A0M0JI68</accession>
<feature type="region of interest" description="Disordered" evidence="3">
    <location>
        <begin position="530"/>
        <end position="574"/>
    </location>
</feature>
<dbReference type="SUPFAM" id="SSF47473">
    <property type="entry name" value="EF-hand"/>
    <property type="match status" value="1"/>
</dbReference>
<feature type="region of interest" description="Disordered" evidence="3">
    <location>
        <begin position="487"/>
        <end position="514"/>
    </location>
</feature>
<feature type="coiled-coil region" evidence="2">
    <location>
        <begin position="108"/>
        <end position="176"/>
    </location>
</feature>
<comment type="caution">
    <text evidence="5">The sequence shown here is derived from an EMBL/GenBank/DDBJ whole genome shotgun (WGS) entry which is preliminary data.</text>
</comment>
<dbReference type="AlphaFoldDB" id="A0A0M0JI68"/>
<protein>
    <recommendedName>
        <fullName evidence="4">EF-hand domain-containing protein</fullName>
    </recommendedName>
</protein>
<dbReference type="CDD" id="cd00051">
    <property type="entry name" value="EFh"/>
    <property type="match status" value="2"/>
</dbReference>
<feature type="compositionally biased region" description="Basic and acidic residues" evidence="3">
    <location>
        <begin position="684"/>
        <end position="697"/>
    </location>
</feature>
<evidence type="ECO:0000313" key="5">
    <source>
        <dbReference type="EMBL" id="KOO26007.1"/>
    </source>
</evidence>
<dbReference type="PROSITE" id="PS50222">
    <property type="entry name" value="EF_HAND_2"/>
    <property type="match status" value="4"/>
</dbReference>
<dbReference type="Pfam" id="PF13499">
    <property type="entry name" value="EF-hand_7"/>
    <property type="match status" value="2"/>
</dbReference>
<feature type="compositionally biased region" description="Low complexity" evidence="3">
    <location>
        <begin position="530"/>
        <end position="542"/>
    </location>
</feature>
<dbReference type="PROSITE" id="PS00018">
    <property type="entry name" value="EF_HAND_1"/>
    <property type="match status" value="3"/>
</dbReference>
<feature type="domain" description="EF-hand" evidence="4">
    <location>
        <begin position="577"/>
        <end position="612"/>
    </location>
</feature>
<evidence type="ECO:0000256" key="1">
    <source>
        <dbReference type="ARBA" id="ARBA00022837"/>
    </source>
</evidence>
<feature type="domain" description="EF-hand" evidence="4">
    <location>
        <begin position="613"/>
        <end position="648"/>
    </location>
</feature>
<dbReference type="SMART" id="SM00054">
    <property type="entry name" value="EFh"/>
    <property type="match status" value="4"/>
</dbReference>
<dbReference type="Gene3D" id="1.10.238.10">
    <property type="entry name" value="EF-hand"/>
    <property type="match status" value="2"/>
</dbReference>
<dbReference type="InterPro" id="IPR002048">
    <property type="entry name" value="EF_hand_dom"/>
</dbReference>
<evidence type="ECO:0000313" key="6">
    <source>
        <dbReference type="Proteomes" id="UP000037460"/>
    </source>
</evidence>
<evidence type="ECO:0000259" key="4">
    <source>
        <dbReference type="PROSITE" id="PS50222"/>
    </source>
</evidence>
<evidence type="ECO:0000256" key="3">
    <source>
        <dbReference type="SAM" id="MobiDB-lite"/>
    </source>
</evidence>
<dbReference type="PANTHER" id="PTHR23064">
    <property type="entry name" value="TROPONIN"/>
    <property type="match status" value="1"/>
</dbReference>
<gene>
    <name evidence="5" type="ORF">Ctob_003309</name>
</gene>
<dbReference type="EMBL" id="JWZX01002902">
    <property type="protein sequence ID" value="KOO26007.1"/>
    <property type="molecule type" value="Genomic_DNA"/>
</dbReference>
<keyword evidence="1" id="KW-0106">Calcium</keyword>
<feature type="region of interest" description="Disordered" evidence="3">
    <location>
        <begin position="666"/>
        <end position="714"/>
    </location>
</feature>
<dbReference type="InterPro" id="IPR011992">
    <property type="entry name" value="EF-hand-dom_pair"/>
</dbReference>
<dbReference type="OrthoDB" id="26525at2759"/>